<dbReference type="EMBL" id="BAABBB010000018">
    <property type="protein sequence ID" value="GAA3544242.1"/>
    <property type="molecule type" value="Genomic_DNA"/>
</dbReference>
<evidence type="ECO:0000313" key="4">
    <source>
        <dbReference type="EMBL" id="GAA3544242.1"/>
    </source>
</evidence>
<evidence type="ECO:0000259" key="1">
    <source>
        <dbReference type="Pfam" id="PF13280"/>
    </source>
</evidence>
<dbReference type="PANTHER" id="PTHR34580:SF1">
    <property type="entry name" value="PROTEIN PAFC"/>
    <property type="match status" value="1"/>
</dbReference>
<proteinExistence type="predicted"/>
<dbReference type="Pfam" id="PF13280">
    <property type="entry name" value="WYL"/>
    <property type="match status" value="1"/>
</dbReference>
<comment type="caution">
    <text evidence="4">The sequence shown here is derived from an EMBL/GenBank/DDBJ whole genome shotgun (WGS) entry which is preliminary data.</text>
</comment>
<sequence length="340" mass="37223">MSRTPAPGARDQVARLLTLVPFLHHRDGVRLEEAAQLLGTTPKQVVQDLKVLFMCGLPGGLPDDLIDVDLDAIVTEEGSPVTEGVIRVENADYLARPLRLSATEASAMIVALRMLRDSSSADTSSPDASPELVDRVLAKLEAAAGAPHVEVTPSPRDAQQVVAAQLTALVDEAVAGGRQLRLLYFVPSRDEESERVVDPYGVVSHGVFSYLDAHCHRADGDRLFRLDRITKAELLASPRATPARPPRDLSDGLFADDLAPDATVVTLRLEPPARWATDYYPVRDVRAHDDGSADVDLVVVDRRWLTRLLLRLAPHATVVRPVEFTGTFTTRAQETLRLYR</sequence>
<dbReference type="InterPro" id="IPR026881">
    <property type="entry name" value="WYL_dom"/>
</dbReference>
<organism evidence="4 5">
    <name type="scientific">Nocardioides daeguensis</name>
    <dbReference type="NCBI Taxonomy" id="908359"/>
    <lineage>
        <taxon>Bacteria</taxon>
        <taxon>Bacillati</taxon>
        <taxon>Actinomycetota</taxon>
        <taxon>Actinomycetes</taxon>
        <taxon>Propionibacteriales</taxon>
        <taxon>Nocardioidaceae</taxon>
        <taxon>Nocardioides</taxon>
    </lineage>
</organism>
<dbReference type="Pfam" id="PF25583">
    <property type="entry name" value="WCX"/>
    <property type="match status" value="1"/>
</dbReference>
<dbReference type="RefSeq" id="WP_218233413.1">
    <property type="nucleotide sequence ID" value="NZ_BAABBB010000018.1"/>
</dbReference>
<evidence type="ECO:0000259" key="3">
    <source>
        <dbReference type="Pfam" id="PF25583"/>
    </source>
</evidence>
<feature type="domain" description="WYL" evidence="1">
    <location>
        <begin position="168"/>
        <end position="233"/>
    </location>
</feature>
<keyword evidence="5" id="KW-1185">Reference proteome</keyword>
<dbReference type="InterPro" id="IPR051534">
    <property type="entry name" value="CBASS_pafABC_assoc_protein"/>
</dbReference>
<reference evidence="5" key="1">
    <citation type="journal article" date="2019" name="Int. J. Syst. Evol. Microbiol.">
        <title>The Global Catalogue of Microorganisms (GCM) 10K type strain sequencing project: providing services to taxonomists for standard genome sequencing and annotation.</title>
        <authorList>
            <consortium name="The Broad Institute Genomics Platform"/>
            <consortium name="The Broad Institute Genome Sequencing Center for Infectious Disease"/>
            <person name="Wu L."/>
            <person name="Ma J."/>
        </authorList>
    </citation>
    <scope>NUCLEOTIDE SEQUENCE [LARGE SCALE GENOMIC DNA]</scope>
    <source>
        <strain evidence="5">JCM 17460</strain>
    </source>
</reference>
<accession>A0ABP6W4U9</accession>
<dbReference type="InterPro" id="IPR028349">
    <property type="entry name" value="PafC-like"/>
</dbReference>
<feature type="domain" description="WCX" evidence="3">
    <location>
        <begin position="263"/>
        <end position="334"/>
    </location>
</feature>
<evidence type="ECO:0000259" key="2">
    <source>
        <dbReference type="Pfam" id="PF19187"/>
    </source>
</evidence>
<feature type="domain" description="PafC HTH" evidence="2">
    <location>
        <begin position="11"/>
        <end position="141"/>
    </location>
</feature>
<protein>
    <submittedName>
        <fullName evidence="4">WYL domain-containing protein</fullName>
    </submittedName>
</protein>
<dbReference type="PROSITE" id="PS52050">
    <property type="entry name" value="WYL"/>
    <property type="match status" value="1"/>
</dbReference>
<dbReference type="Proteomes" id="UP001500301">
    <property type="component" value="Unassembled WGS sequence"/>
</dbReference>
<gene>
    <name evidence="4" type="ORF">GCM10022263_34180</name>
</gene>
<dbReference type="InterPro" id="IPR043839">
    <property type="entry name" value="PafC_HTH"/>
</dbReference>
<dbReference type="InterPro" id="IPR057727">
    <property type="entry name" value="WCX_dom"/>
</dbReference>
<evidence type="ECO:0000313" key="5">
    <source>
        <dbReference type="Proteomes" id="UP001500301"/>
    </source>
</evidence>
<dbReference type="PANTHER" id="PTHR34580">
    <property type="match status" value="1"/>
</dbReference>
<dbReference type="PIRSF" id="PIRSF016838">
    <property type="entry name" value="PafC"/>
    <property type="match status" value="1"/>
</dbReference>
<dbReference type="Pfam" id="PF19187">
    <property type="entry name" value="HTH_PafC"/>
    <property type="match status" value="1"/>
</dbReference>
<name>A0ABP6W4U9_9ACTN</name>